<dbReference type="Gene3D" id="3.40.50.150">
    <property type="entry name" value="Vaccinia Virus protein VP39"/>
    <property type="match status" value="1"/>
</dbReference>
<protein>
    <recommendedName>
        <fullName evidence="1">Methyltransferase type 11 domain-containing protein</fullName>
    </recommendedName>
</protein>
<dbReference type="PANTHER" id="PTHR43861:SF1">
    <property type="entry name" value="TRANS-ACONITATE 2-METHYLTRANSFERASE"/>
    <property type="match status" value="1"/>
</dbReference>
<dbReference type="Proteomes" id="UP001497382">
    <property type="component" value="Unassembled WGS sequence"/>
</dbReference>
<reference evidence="2 3" key="1">
    <citation type="submission" date="2024-04" db="EMBL/GenBank/DDBJ databases">
        <authorList>
            <person name="Rising A."/>
            <person name="Reimegard J."/>
            <person name="Sonavane S."/>
            <person name="Akerstrom W."/>
            <person name="Nylinder S."/>
            <person name="Hedman E."/>
            <person name="Kallberg Y."/>
        </authorList>
    </citation>
    <scope>NUCLEOTIDE SEQUENCE [LARGE SCALE GENOMIC DNA]</scope>
</reference>
<dbReference type="Pfam" id="PF08241">
    <property type="entry name" value="Methyltransf_11"/>
    <property type="match status" value="1"/>
</dbReference>
<organism evidence="2 3">
    <name type="scientific">Larinioides sclopetarius</name>
    <dbReference type="NCBI Taxonomy" id="280406"/>
    <lineage>
        <taxon>Eukaryota</taxon>
        <taxon>Metazoa</taxon>
        <taxon>Ecdysozoa</taxon>
        <taxon>Arthropoda</taxon>
        <taxon>Chelicerata</taxon>
        <taxon>Arachnida</taxon>
        <taxon>Araneae</taxon>
        <taxon>Araneomorphae</taxon>
        <taxon>Entelegynae</taxon>
        <taxon>Araneoidea</taxon>
        <taxon>Araneidae</taxon>
        <taxon>Larinioides</taxon>
    </lineage>
</organism>
<dbReference type="PANTHER" id="PTHR43861">
    <property type="entry name" value="TRANS-ACONITATE 2-METHYLTRANSFERASE-RELATED"/>
    <property type="match status" value="1"/>
</dbReference>
<dbReference type="CDD" id="cd02440">
    <property type="entry name" value="AdoMet_MTases"/>
    <property type="match status" value="1"/>
</dbReference>
<dbReference type="SUPFAM" id="SSF53335">
    <property type="entry name" value="S-adenosyl-L-methionine-dependent methyltransferases"/>
    <property type="match status" value="1"/>
</dbReference>
<dbReference type="AlphaFoldDB" id="A0AAV1ZHG9"/>
<sequence length="275" mass="31472">MSGVGVDPVLYSKYHHLQERDVNDFLHVSASFLNWGNLTNKVVMDVGCGPGNTSSSWFLTIFPAVKRLIAIDVQEEMINLAKVLNPQPKIEFMIADISDEASVECWEGTINKVISTWCFQFIKDQHKSFRNVYNLLKPGGEAAILFEINSSYHVCYEEITKSQKWHKILESKAGEYPEIYTKNVDAAHFKQLLVGLGFNVVLCTKKQKSFVFSSDDDCIGYALSMFAWHKRVPDELMEEFRRDLLEEFSKYGGRDSHGRITVHYNLMNILVKKPS</sequence>
<evidence type="ECO:0000313" key="3">
    <source>
        <dbReference type="Proteomes" id="UP001497382"/>
    </source>
</evidence>
<comment type="caution">
    <text evidence="2">The sequence shown here is derived from an EMBL/GenBank/DDBJ whole genome shotgun (WGS) entry which is preliminary data.</text>
</comment>
<accession>A0AAV1ZHG9</accession>
<evidence type="ECO:0000313" key="2">
    <source>
        <dbReference type="EMBL" id="CAL1270476.1"/>
    </source>
</evidence>
<gene>
    <name evidence="2" type="ORF">LARSCL_LOCUS5322</name>
</gene>
<feature type="domain" description="Methyltransferase type 11" evidence="1">
    <location>
        <begin position="45"/>
        <end position="143"/>
    </location>
</feature>
<dbReference type="InterPro" id="IPR029063">
    <property type="entry name" value="SAM-dependent_MTases_sf"/>
</dbReference>
<keyword evidence="3" id="KW-1185">Reference proteome</keyword>
<proteinExistence type="predicted"/>
<dbReference type="InterPro" id="IPR013216">
    <property type="entry name" value="Methyltransf_11"/>
</dbReference>
<name>A0AAV1ZHG9_9ARAC</name>
<dbReference type="EMBL" id="CAXIEN010000048">
    <property type="protein sequence ID" value="CAL1270476.1"/>
    <property type="molecule type" value="Genomic_DNA"/>
</dbReference>
<dbReference type="GO" id="GO:0008757">
    <property type="term" value="F:S-adenosylmethionine-dependent methyltransferase activity"/>
    <property type="evidence" value="ECO:0007669"/>
    <property type="project" value="InterPro"/>
</dbReference>
<evidence type="ECO:0000259" key="1">
    <source>
        <dbReference type="Pfam" id="PF08241"/>
    </source>
</evidence>